<sequence length="111" mass="12865">MSEVVTDQLEFPKLPRFHKWSVRYDPTFKAPRLHVKIKLIGLFVCEEHSSWFDGEATPERLRLKAILIAKLVHANFERDRRRDRSLGALRAAAAEVERDLNSGDPRKVADK</sequence>
<dbReference type="RefSeq" id="WP_074292793.1">
    <property type="nucleotide sequence ID" value="NZ_FSHJ01000001.1"/>
</dbReference>
<dbReference type="AlphaFoldDB" id="A0AB38CVL6"/>
<comment type="caution">
    <text evidence="1">The sequence shown here is derived from an EMBL/GenBank/DDBJ whole genome shotgun (WGS) entry which is preliminary data.</text>
</comment>
<proteinExistence type="predicted"/>
<reference evidence="1 2" key="1">
    <citation type="submission" date="2016-11" db="EMBL/GenBank/DDBJ databases">
        <authorList>
            <consortium name="Pathogen Informatics"/>
        </authorList>
    </citation>
    <scope>NUCLEOTIDE SEQUENCE [LARGE SCALE GENOMIC DNA]</scope>
    <source>
        <strain evidence="1 2">104</strain>
    </source>
</reference>
<evidence type="ECO:0008006" key="3">
    <source>
        <dbReference type="Google" id="ProtNLM"/>
    </source>
</evidence>
<gene>
    <name evidence="1" type="ORF">SAMEA2070301_01285</name>
</gene>
<protein>
    <recommendedName>
        <fullName evidence="3">Bacteriophage protein</fullName>
    </recommendedName>
</protein>
<name>A0AB38CVL6_9MYCO</name>
<organism evidence="1 2">
    <name type="scientific">Mycobacteroides abscessus subsp. abscessus</name>
    <dbReference type="NCBI Taxonomy" id="1185650"/>
    <lineage>
        <taxon>Bacteria</taxon>
        <taxon>Bacillati</taxon>
        <taxon>Actinomycetota</taxon>
        <taxon>Actinomycetes</taxon>
        <taxon>Mycobacteriales</taxon>
        <taxon>Mycobacteriaceae</taxon>
        <taxon>Mycobacteroides</taxon>
        <taxon>Mycobacteroides abscessus</taxon>
    </lineage>
</organism>
<accession>A0AB38CVL6</accession>
<dbReference type="EMBL" id="FSHM01000002">
    <property type="protein sequence ID" value="SIA51655.1"/>
    <property type="molecule type" value="Genomic_DNA"/>
</dbReference>
<dbReference type="Proteomes" id="UP000185210">
    <property type="component" value="Unassembled WGS sequence"/>
</dbReference>
<evidence type="ECO:0000313" key="2">
    <source>
        <dbReference type="Proteomes" id="UP000185210"/>
    </source>
</evidence>
<evidence type="ECO:0000313" key="1">
    <source>
        <dbReference type="EMBL" id="SIA51655.1"/>
    </source>
</evidence>